<feature type="binding site" evidence="10">
    <location>
        <position position="86"/>
    </location>
    <ligand>
        <name>NAD(+)</name>
        <dbReference type="ChEBI" id="CHEBI:57540"/>
    </ligand>
</feature>
<dbReference type="NCBIfam" id="TIGR03026">
    <property type="entry name" value="NDP-sugDHase"/>
    <property type="match status" value="1"/>
</dbReference>
<keyword evidence="5 7" id="KW-0520">NAD</keyword>
<dbReference type="RefSeq" id="WP_125732370.1">
    <property type="nucleotide sequence ID" value="NZ_AP019314.1"/>
</dbReference>
<dbReference type="EMBL" id="AP019314">
    <property type="protein sequence ID" value="BBH42485.1"/>
    <property type="molecule type" value="Genomic_DNA"/>
</dbReference>
<dbReference type="AlphaFoldDB" id="A0A3G9K7R6"/>
<comment type="pathway">
    <text evidence="1">Nucleotide-sugar biosynthesis; UDP-alpha-D-glucuronate biosynthesis; UDP-alpha-D-glucuronate from UDP-alpha-D-glucose: step 1/1.</text>
</comment>
<dbReference type="PIRSF" id="PIRSF000124">
    <property type="entry name" value="UDPglc_GDPman_dh"/>
    <property type="match status" value="1"/>
</dbReference>
<dbReference type="GO" id="GO:0000271">
    <property type="term" value="P:polysaccharide biosynthetic process"/>
    <property type="evidence" value="ECO:0007669"/>
    <property type="project" value="InterPro"/>
</dbReference>
<dbReference type="InterPro" id="IPR008927">
    <property type="entry name" value="6-PGluconate_DH-like_C_sf"/>
</dbReference>
<evidence type="ECO:0000256" key="3">
    <source>
        <dbReference type="ARBA" id="ARBA00012954"/>
    </source>
</evidence>
<dbReference type="Pfam" id="PF00984">
    <property type="entry name" value="UDPG_MGDP_dh"/>
    <property type="match status" value="1"/>
</dbReference>
<evidence type="ECO:0000259" key="11">
    <source>
        <dbReference type="SMART" id="SM00984"/>
    </source>
</evidence>
<evidence type="ECO:0000313" key="13">
    <source>
        <dbReference type="Proteomes" id="UP000278152"/>
    </source>
</evidence>
<dbReference type="InterPro" id="IPR001732">
    <property type="entry name" value="UDP-Glc/GDP-Man_DH_N"/>
</dbReference>
<dbReference type="InterPro" id="IPR014027">
    <property type="entry name" value="UDP-Glc/GDP-Man_DH_C"/>
</dbReference>
<dbReference type="Pfam" id="PF03720">
    <property type="entry name" value="UDPG_MGDP_dh_C"/>
    <property type="match status" value="1"/>
</dbReference>
<dbReference type="InterPro" id="IPR036220">
    <property type="entry name" value="UDP-Glc/GDP-Man_DH_C_sf"/>
</dbReference>
<accession>A0A3G9K7R6</accession>
<evidence type="ECO:0000256" key="1">
    <source>
        <dbReference type="ARBA" id="ARBA00004701"/>
    </source>
</evidence>
<evidence type="ECO:0000256" key="5">
    <source>
        <dbReference type="ARBA" id="ARBA00023027"/>
    </source>
</evidence>
<feature type="binding site" evidence="10">
    <location>
        <position position="35"/>
    </location>
    <ligand>
        <name>NAD(+)</name>
        <dbReference type="ChEBI" id="CHEBI:57540"/>
    </ligand>
</feature>
<feature type="domain" description="UDP-glucose/GDP-mannose dehydrogenase C-terminal" evidence="11">
    <location>
        <begin position="344"/>
        <end position="446"/>
    </location>
</feature>
<evidence type="ECO:0000256" key="10">
    <source>
        <dbReference type="PIRSR" id="PIRSR500134-3"/>
    </source>
</evidence>
<dbReference type="SUPFAM" id="SSF51735">
    <property type="entry name" value="NAD(P)-binding Rossmann-fold domains"/>
    <property type="match status" value="1"/>
</dbReference>
<evidence type="ECO:0000313" key="12">
    <source>
        <dbReference type="EMBL" id="BBH42485.1"/>
    </source>
</evidence>
<dbReference type="PIRSF" id="PIRSF500134">
    <property type="entry name" value="UDPglc_DH_bac"/>
    <property type="match status" value="1"/>
</dbReference>
<reference evidence="12 13" key="1">
    <citation type="submission" date="2018-11" db="EMBL/GenBank/DDBJ databases">
        <title>Complete genome sequence of Microcystis aeruginosa NIES-102.</title>
        <authorList>
            <person name="Yamaguchi H."/>
            <person name="Suzuki S."/>
            <person name="Kawachi M."/>
        </authorList>
    </citation>
    <scope>NUCLEOTIDE SEQUENCE [LARGE SCALE GENOMIC DNA]</scope>
    <source>
        <strain evidence="12 13">NIES-102</strain>
    </source>
</reference>
<dbReference type="GO" id="GO:0006065">
    <property type="term" value="P:UDP-glucuronate biosynthetic process"/>
    <property type="evidence" value="ECO:0007669"/>
    <property type="project" value="UniProtKB-UniPathway"/>
</dbReference>
<evidence type="ECO:0000256" key="4">
    <source>
        <dbReference type="ARBA" id="ARBA00023002"/>
    </source>
</evidence>
<dbReference type="UniPathway" id="UPA00038">
    <property type="reaction ID" value="UER00491"/>
</dbReference>
<feature type="binding site" evidence="10">
    <location>
        <position position="30"/>
    </location>
    <ligand>
        <name>NAD(+)</name>
        <dbReference type="ChEBI" id="CHEBI:57540"/>
    </ligand>
</feature>
<dbReference type="InterPro" id="IPR036291">
    <property type="entry name" value="NAD(P)-bd_dom_sf"/>
</dbReference>
<protein>
    <recommendedName>
        <fullName evidence="3 7">UDP-glucose 6-dehydrogenase</fullName>
        <ecNumber evidence="3 7">1.1.1.22</ecNumber>
    </recommendedName>
</protein>
<sequence length="461" mass="49570">MRVCVIGTGYVGLVTGVCLAHIGHHVICIDNNEEKVKLMKSGQSPIYEPGLSELMQSSAASGNLEFSTDLEAGVKHGEILFIAVGTPALPTGESDTRYVEAVARGIGAHLNGGYKVIVNKSTVPIGSGDWVRMIVLDGVAERQKNLVAAGGGISTLERIEAEFDVVSNPEFLREGSAVYDTFNPDRIVLGSNNPKAIEMMKELYAPLVKRQFADDTSLPPVPVVVTDLSSAEMIKYAANAFLATKISFINEVANICDRVGADVTQVAKGIGLDSRIGSKFLSAGIGWGGSCFPKDVSALVHTAEDYGYETELLNAAINVNKRQRTIAIEKLQQELKILKGKTVGLLGLTFKPDTDDMRDAPALTMIEQLNRLGAKVKAYDPIVSQSGLSHGLSGVIIESDPERLADGCDALVVVTEWQEFLRLDYGKMVKTMREPVLIDGRNFLDPAVVTAAGFRYLGIGR</sequence>
<dbReference type="InterPro" id="IPR017476">
    <property type="entry name" value="UDP-Glc/GDP-Man"/>
</dbReference>
<feature type="binding site" evidence="10">
    <location>
        <position position="358"/>
    </location>
    <ligand>
        <name>NAD(+)</name>
        <dbReference type="ChEBI" id="CHEBI:57540"/>
    </ligand>
</feature>
<gene>
    <name evidence="12" type="ORF">myaer102_51410</name>
</gene>
<dbReference type="InterPro" id="IPR028357">
    <property type="entry name" value="UDPglc_DH_bac"/>
</dbReference>
<dbReference type="GO" id="GO:0003979">
    <property type="term" value="F:UDP-glucose 6-dehydrogenase activity"/>
    <property type="evidence" value="ECO:0007669"/>
    <property type="project" value="UniProtKB-EC"/>
</dbReference>
<feature type="binding site" evidence="9">
    <location>
        <begin position="171"/>
        <end position="174"/>
    </location>
    <ligand>
        <name>substrate</name>
    </ligand>
</feature>
<dbReference type="Gene3D" id="3.40.50.720">
    <property type="entry name" value="NAD(P)-binding Rossmann-like Domain"/>
    <property type="match status" value="2"/>
</dbReference>
<dbReference type="PANTHER" id="PTHR43750">
    <property type="entry name" value="UDP-GLUCOSE 6-DEHYDROGENASE TUAD"/>
    <property type="match status" value="1"/>
</dbReference>
<dbReference type="KEGG" id="mvz:myaer102_51410"/>
<feature type="binding site" evidence="9">
    <location>
        <position position="351"/>
    </location>
    <ligand>
        <name>substrate</name>
    </ligand>
</feature>
<evidence type="ECO:0000256" key="2">
    <source>
        <dbReference type="ARBA" id="ARBA00006601"/>
    </source>
</evidence>
<dbReference type="GO" id="GO:0051287">
    <property type="term" value="F:NAD binding"/>
    <property type="evidence" value="ECO:0007669"/>
    <property type="project" value="InterPro"/>
</dbReference>
<name>A0A3G9K7R6_MICVR</name>
<organism evidence="12 13">
    <name type="scientific">Microcystis viridis NIES-102</name>
    <dbReference type="NCBI Taxonomy" id="213615"/>
    <lineage>
        <taxon>Bacteria</taxon>
        <taxon>Bacillati</taxon>
        <taxon>Cyanobacteriota</taxon>
        <taxon>Cyanophyceae</taxon>
        <taxon>Oscillatoriophycideae</taxon>
        <taxon>Chroococcales</taxon>
        <taxon>Microcystaceae</taxon>
        <taxon>Microcystis</taxon>
    </lineage>
</organism>
<evidence type="ECO:0000256" key="9">
    <source>
        <dbReference type="PIRSR" id="PIRSR500134-2"/>
    </source>
</evidence>
<dbReference type="SUPFAM" id="SSF52413">
    <property type="entry name" value="UDP-glucose/GDP-mannose dehydrogenase C-terminal domain"/>
    <property type="match status" value="1"/>
</dbReference>
<comment type="catalytic activity">
    <reaction evidence="6 7">
        <text>UDP-alpha-D-glucose + 2 NAD(+) + H2O = UDP-alpha-D-glucuronate + 2 NADH + 3 H(+)</text>
        <dbReference type="Rhea" id="RHEA:23596"/>
        <dbReference type="ChEBI" id="CHEBI:15377"/>
        <dbReference type="ChEBI" id="CHEBI:15378"/>
        <dbReference type="ChEBI" id="CHEBI:57540"/>
        <dbReference type="ChEBI" id="CHEBI:57945"/>
        <dbReference type="ChEBI" id="CHEBI:58052"/>
        <dbReference type="ChEBI" id="CHEBI:58885"/>
        <dbReference type="EC" id="1.1.1.22"/>
    </reaction>
</comment>
<feature type="binding site" evidence="10">
    <location>
        <position position="122"/>
    </location>
    <ligand>
        <name>NAD(+)</name>
        <dbReference type="ChEBI" id="CHEBI:57540"/>
    </ligand>
</feature>
<feature type="active site" description="Nucleophile" evidence="8">
    <location>
        <position position="291"/>
    </location>
</feature>
<dbReference type="Pfam" id="PF03721">
    <property type="entry name" value="UDPG_MGDP_dh_N"/>
    <property type="match status" value="1"/>
</dbReference>
<comment type="similarity">
    <text evidence="2 7">Belongs to the UDP-glucose/GDP-mannose dehydrogenase family.</text>
</comment>
<feature type="binding site" evidence="9">
    <location>
        <begin position="280"/>
        <end position="284"/>
    </location>
    <ligand>
        <name>substrate</name>
    </ligand>
</feature>
<feature type="binding site" evidence="10">
    <location>
        <position position="294"/>
    </location>
    <ligand>
        <name>NAD(+)</name>
        <dbReference type="ChEBI" id="CHEBI:57540"/>
    </ligand>
</feature>
<dbReference type="InterPro" id="IPR014026">
    <property type="entry name" value="UDP-Glc/GDP-Man_DH_dimer"/>
</dbReference>
<dbReference type="SUPFAM" id="SSF48179">
    <property type="entry name" value="6-phosphogluconate dehydrogenase C-terminal domain-like"/>
    <property type="match status" value="1"/>
</dbReference>
<proteinExistence type="inferred from homology"/>
<feature type="binding site" evidence="9">
    <location>
        <position position="288"/>
    </location>
    <ligand>
        <name>substrate</name>
    </ligand>
</feature>
<dbReference type="Gene3D" id="1.20.5.100">
    <property type="entry name" value="Cytochrome c1, transmembrane anchor, C-terminal"/>
    <property type="match status" value="1"/>
</dbReference>
<keyword evidence="4 7" id="KW-0560">Oxidoreductase</keyword>
<evidence type="ECO:0000256" key="8">
    <source>
        <dbReference type="PIRSR" id="PIRSR500134-1"/>
    </source>
</evidence>
<evidence type="ECO:0000256" key="6">
    <source>
        <dbReference type="ARBA" id="ARBA00047473"/>
    </source>
</evidence>
<feature type="binding site" evidence="9">
    <location>
        <position position="235"/>
    </location>
    <ligand>
        <name>substrate</name>
    </ligand>
</feature>
<dbReference type="PANTHER" id="PTHR43750:SF3">
    <property type="entry name" value="UDP-GLUCOSE 6-DEHYDROGENASE TUAD"/>
    <property type="match status" value="1"/>
</dbReference>
<dbReference type="SMART" id="SM00984">
    <property type="entry name" value="UDPG_MGDP_dh_C"/>
    <property type="match status" value="1"/>
</dbReference>
<feature type="binding site" evidence="10">
    <location>
        <position position="174"/>
    </location>
    <ligand>
        <name>NAD(+)</name>
        <dbReference type="ChEBI" id="CHEBI:57540"/>
    </ligand>
</feature>
<dbReference type="EC" id="1.1.1.22" evidence="3 7"/>
<evidence type="ECO:0000256" key="7">
    <source>
        <dbReference type="PIRNR" id="PIRNR000124"/>
    </source>
</evidence>
<dbReference type="Proteomes" id="UP000278152">
    <property type="component" value="Chromosome"/>
</dbReference>